<sequence>MATRLTTPHSATPHGATEQPSTTPQQKNPVPTQRTGADELAARRGGAVTGPAPSDVPTDLHEVMNQVIHHGLRRDLRRVQEVLRRPTSLRRRVAMIEHLRWMLEQLHHHHEAEDEIIWPVVLRHHPDLESLSEQMEAEHDRLSWAIERLHATLDTWSSSGDAEDRAAVRRAAHDLTVVLEPHLQHEETVAMPALSARLTDAQWAEIDKKLHRLGSPSQMARQIFWMLDDLDDKRTEVLRSVFPKAITSVLTALFGRRERRRAELLWD</sequence>
<dbReference type="PANTHER" id="PTHR39966:SF1">
    <property type="entry name" value="HEMERYTHRIN-LIKE DOMAIN-CONTAINING PROTEIN"/>
    <property type="match status" value="1"/>
</dbReference>
<accession>A0A7K1FLI1</accession>
<feature type="compositionally biased region" description="Polar residues" evidence="1">
    <location>
        <begin position="18"/>
        <end position="35"/>
    </location>
</feature>
<evidence type="ECO:0000313" key="3">
    <source>
        <dbReference type="EMBL" id="MTD15002.1"/>
    </source>
</evidence>
<feature type="domain" description="Hemerythrin-like" evidence="2">
    <location>
        <begin position="69"/>
        <end position="194"/>
    </location>
</feature>
<dbReference type="Proteomes" id="UP000460221">
    <property type="component" value="Unassembled WGS sequence"/>
</dbReference>
<dbReference type="InterPro" id="IPR012312">
    <property type="entry name" value="Hemerythrin-like"/>
</dbReference>
<comment type="caution">
    <text evidence="3">The sequence shown here is derived from an EMBL/GenBank/DDBJ whole genome shotgun (WGS) entry which is preliminary data.</text>
</comment>
<dbReference type="RefSeq" id="WP_154768985.1">
    <property type="nucleotide sequence ID" value="NZ_WLYK01000005.1"/>
</dbReference>
<reference evidence="3 4" key="1">
    <citation type="submission" date="2019-11" db="EMBL/GenBank/DDBJ databases">
        <authorList>
            <person name="Jiang L.-Q."/>
        </authorList>
    </citation>
    <scope>NUCLEOTIDE SEQUENCE [LARGE SCALE GENOMIC DNA]</scope>
    <source>
        <strain evidence="3 4">YIM 132087</strain>
    </source>
</reference>
<evidence type="ECO:0000259" key="2">
    <source>
        <dbReference type="Pfam" id="PF01814"/>
    </source>
</evidence>
<gene>
    <name evidence="3" type="ORF">GIS00_13745</name>
</gene>
<dbReference type="EMBL" id="WLYK01000005">
    <property type="protein sequence ID" value="MTD15002.1"/>
    <property type="molecule type" value="Genomic_DNA"/>
</dbReference>
<name>A0A7K1FLI1_9ACTN</name>
<dbReference type="CDD" id="cd12108">
    <property type="entry name" value="Hr-like"/>
    <property type="match status" value="1"/>
</dbReference>
<evidence type="ECO:0000256" key="1">
    <source>
        <dbReference type="SAM" id="MobiDB-lite"/>
    </source>
</evidence>
<organism evidence="3 4">
    <name type="scientific">Nakamurella alba</name>
    <dbReference type="NCBI Taxonomy" id="2665158"/>
    <lineage>
        <taxon>Bacteria</taxon>
        <taxon>Bacillati</taxon>
        <taxon>Actinomycetota</taxon>
        <taxon>Actinomycetes</taxon>
        <taxon>Nakamurellales</taxon>
        <taxon>Nakamurellaceae</taxon>
        <taxon>Nakamurella</taxon>
    </lineage>
</organism>
<dbReference type="Pfam" id="PF01814">
    <property type="entry name" value="Hemerythrin"/>
    <property type="match status" value="1"/>
</dbReference>
<proteinExistence type="predicted"/>
<dbReference type="PANTHER" id="PTHR39966">
    <property type="entry name" value="BLL2471 PROTEIN-RELATED"/>
    <property type="match status" value="1"/>
</dbReference>
<feature type="region of interest" description="Disordered" evidence="1">
    <location>
        <begin position="1"/>
        <end position="36"/>
    </location>
</feature>
<keyword evidence="4" id="KW-1185">Reference proteome</keyword>
<dbReference type="GO" id="GO:0005886">
    <property type="term" value="C:plasma membrane"/>
    <property type="evidence" value="ECO:0007669"/>
    <property type="project" value="TreeGrafter"/>
</dbReference>
<protein>
    <recommendedName>
        <fullName evidence="2">Hemerythrin-like domain-containing protein</fullName>
    </recommendedName>
</protein>
<dbReference type="Gene3D" id="1.20.120.520">
    <property type="entry name" value="nmb1532 protein domain like"/>
    <property type="match status" value="1"/>
</dbReference>
<dbReference type="AlphaFoldDB" id="A0A7K1FLI1"/>
<evidence type="ECO:0000313" key="4">
    <source>
        <dbReference type="Proteomes" id="UP000460221"/>
    </source>
</evidence>
<feature type="compositionally biased region" description="Polar residues" evidence="1">
    <location>
        <begin position="1"/>
        <end position="10"/>
    </location>
</feature>